<protein>
    <recommendedName>
        <fullName evidence="6 16">E3 ubiquitin-protein ligase listerin</fullName>
        <ecNumber evidence="5 16">2.3.2.27</ecNumber>
    </recommendedName>
    <alternativeName>
        <fullName evidence="16">RING-type E3 ubiquitin transferase listerin</fullName>
    </alternativeName>
</protein>
<dbReference type="InterPro" id="IPR054477">
    <property type="entry name" value="LTN1_E3_ligase_6th"/>
</dbReference>
<dbReference type="GO" id="GO:0043023">
    <property type="term" value="F:ribosomal large subunit binding"/>
    <property type="evidence" value="ECO:0007669"/>
    <property type="project" value="TreeGrafter"/>
</dbReference>
<feature type="domain" description="RING-type" evidence="18">
    <location>
        <begin position="1675"/>
        <end position="1722"/>
    </location>
</feature>
<dbReference type="Pfam" id="PF23009">
    <property type="entry name" value="UBC_like"/>
    <property type="match status" value="1"/>
</dbReference>
<evidence type="ECO:0000256" key="13">
    <source>
        <dbReference type="ARBA" id="ARBA00022833"/>
    </source>
</evidence>
<comment type="subunit">
    <text evidence="16">Component of the ribosome quality control complex (RQC).</text>
</comment>
<evidence type="ECO:0000259" key="18">
    <source>
        <dbReference type="PROSITE" id="PS50089"/>
    </source>
</evidence>
<proteinExistence type="inferred from homology"/>
<evidence type="ECO:0000256" key="8">
    <source>
        <dbReference type="ARBA" id="ARBA00022679"/>
    </source>
</evidence>
<dbReference type="Pfam" id="PF13639">
    <property type="entry name" value="zf-RING_2"/>
    <property type="match status" value="1"/>
</dbReference>
<comment type="function">
    <text evidence="14">E3 ubiquitin-protein ligase component of the ribosome quality control complex (RQC), a ribosome-associated complex that mediates ubiquitination and extraction of incompletely synthesized nascent chains for proteasomal degradation. Mediates ubiquitination of proteins derived from mRNAs lacking stop codons (non-stop proteins) and other translation arrest products induced by poly-lysine sequences and tandem rare codons. Ubiquitination leads to CDC48 recruitment for extraction and degradation of the incomplete translation product. May indirectly play a role in chromatin function and transcription.</text>
</comment>
<gene>
    <name evidence="19" type="ORF">DB88DRAFT_477382</name>
</gene>
<dbReference type="SUPFAM" id="SSF48371">
    <property type="entry name" value="ARM repeat"/>
    <property type="match status" value="1"/>
</dbReference>
<evidence type="ECO:0000256" key="4">
    <source>
        <dbReference type="ARBA" id="ARBA00007997"/>
    </source>
</evidence>
<evidence type="ECO:0000256" key="14">
    <source>
        <dbReference type="ARBA" id="ARBA00055150"/>
    </source>
</evidence>
<dbReference type="InterPro" id="IPR039795">
    <property type="entry name" value="LTN1/Rkr1"/>
</dbReference>
<evidence type="ECO:0000256" key="12">
    <source>
        <dbReference type="ARBA" id="ARBA00022786"/>
    </source>
</evidence>
<evidence type="ECO:0000256" key="3">
    <source>
        <dbReference type="ARBA" id="ARBA00004906"/>
    </source>
</evidence>
<dbReference type="SUPFAM" id="SSF57850">
    <property type="entry name" value="RING/U-box"/>
    <property type="match status" value="1"/>
</dbReference>
<dbReference type="GO" id="GO:0061630">
    <property type="term" value="F:ubiquitin protein ligase activity"/>
    <property type="evidence" value="ECO:0007669"/>
    <property type="project" value="UniProtKB-UniRule"/>
</dbReference>
<evidence type="ECO:0000256" key="9">
    <source>
        <dbReference type="ARBA" id="ARBA00022723"/>
    </source>
</evidence>
<comment type="caution">
    <text evidence="19">The sequence shown here is derived from an EMBL/GenBank/DDBJ whole genome shotgun (WGS) entry which is preliminary data.</text>
</comment>
<feature type="region of interest" description="Disordered" evidence="17">
    <location>
        <begin position="254"/>
        <end position="287"/>
    </location>
</feature>
<feature type="compositionally biased region" description="Basic residues" evidence="17">
    <location>
        <begin position="34"/>
        <end position="46"/>
    </location>
</feature>
<dbReference type="EMBL" id="JAODAN010000001">
    <property type="protein sequence ID" value="KAK1927257.1"/>
    <property type="molecule type" value="Genomic_DNA"/>
</dbReference>
<keyword evidence="7" id="KW-0963">Cytoplasm</keyword>
<keyword evidence="9 16" id="KW-0479">Metal-binding</keyword>
<evidence type="ECO:0000313" key="20">
    <source>
        <dbReference type="Proteomes" id="UP001182556"/>
    </source>
</evidence>
<dbReference type="SMART" id="SM00744">
    <property type="entry name" value="RINGv"/>
    <property type="match status" value="1"/>
</dbReference>
<dbReference type="GO" id="GO:0008270">
    <property type="term" value="F:zinc ion binding"/>
    <property type="evidence" value="ECO:0007669"/>
    <property type="project" value="UniProtKB-KW"/>
</dbReference>
<feature type="compositionally biased region" description="Pro residues" evidence="17">
    <location>
        <begin position="60"/>
        <end position="72"/>
    </location>
</feature>
<evidence type="ECO:0000256" key="17">
    <source>
        <dbReference type="SAM" id="MobiDB-lite"/>
    </source>
</evidence>
<dbReference type="GO" id="GO:0005829">
    <property type="term" value="C:cytosol"/>
    <property type="evidence" value="ECO:0007669"/>
    <property type="project" value="UniProtKB-SubCell"/>
</dbReference>
<organism evidence="19 20">
    <name type="scientific">Papiliotrema laurentii</name>
    <name type="common">Cryptococcus laurentii</name>
    <dbReference type="NCBI Taxonomy" id="5418"/>
    <lineage>
        <taxon>Eukaryota</taxon>
        <taxon>Fungi</taxon>
        <taxon>Dikarya</taxon>
        <taxon>Basidiomycota</taxon>
        <taxon>Agaricomycotina</taxon>
        <taxon>Tremellomycetes</taxon>
        <taxon>Tremellales</taxon>
        <taxon>Rhynchogastremaceae</taxon>
        <taxon>Papiliotrema</taxon>
    </lineage>
</organism>
<dbReference type="GO" id="GO:0072344">
    <property type="term" value="P:rescue of stalled ribosome"/>
    <property type="evidence" value="ECO:0007669"/>
    <property type="project" value="UniProtKB-UniRule"/>
</dbReference>
<comment type="subcellular location">
    <subcellularLocation>
        <location evidence="2">Cytoplasm</location>
        <location evidence="2">Cytosol</location>
    </subcellularLocation>
</comment>
<keyword evidence="12 16" id="KW-0833">Ubl conjugation pathway</keyword>
<dbReference type="Proteomes" id="UP001182556">
    <property type="component" value="Unassembled WGS sequence"/>
</dbReference>
<reference evidence="19" key="1">
    <citation type="submission" date="2023-02" db="EMBL/GenBank/DDBJ databases">
        <title>Identification and recombinant expression of a fungal hydrolase from Papiliotrema laurentii that hydrolyzes apple cutin and clears colloidal polyester polyurethane.</title>
        <authorList>
            <consortium name="DOE Joint Genome Institute"/>
            <person name="Roman V.A."/>
            <person name="Bojanowski C."/>
            <person name="Crable B.R."/>
            <person name="Wagner D.N."/>
            <person name="Hung C.S."/>
            <person name="Nadeau L.J."/>
            <person name="Schratz L."/>
            <person name="Haridas S."/>
            <person name="Pangilinan J."/>
            <person name="Lipzen A."/>
            <person name="Na H."/>
            <person name="Yan M."/>
            <person name="Ng V."/>
            <person name="Grigoriev I.V."/>
            <person name="Spatafora J.W."/>
            <person name="Barlow D."/>
            <person name="Biffinger J."/>
            <person name="Kelley-Loughnane N."/>
            <person name="Varaljay V.A."/>
            <person name="Crookes-Goodson W.J."/>
        </authorList>
    </citation>
    <scope>NUCLEOTIDE SEQUENCE</scope>
    <source>
        <strain evidence="19">5307AH</strain>
    </source>
</reference>
<comment type="pathway">
    <text evidence="3 16">Protein modification; protein ubiquitination.</text>
</comment>
<keyword evidence="13 16" id="KW-0862">Zinc</keyword>
<comment type="catalytic activity">
    <reaction evidence="1 16">
        <text>S-ubiquitinyl-[E2 ubiquitin-conjugating enzyme]-L-cysteine + [acceptor protein]-L-lysine = [E2 ubiquitin-conjugating enzyme]-L-cysteine + N(6)-ubiquitinyl-[acceptor protein]-L-lysine.</text>
        <dbReference type="EC" id="2.3.2.27"/>
    </reaction>
</comment>
<evidence type="ECO:0000256" key="11">
    <source>
        <dbReference type="ARBA" id="ARBA00022771"/>
    </source>
</evidence>
<dbReference type="GO" id="GO:1990112">
    <property type="term" value="C:RQC complex"/>
    <property type="evidence" value="ECO:0007669"/>
    <property type="project" value="UniProtKB-UniRule"/>
</dbReference>
<dbReference type="PANTHER" id="PTHR12389">
    <property type="entry name" value="ZINC FINGER PROTEIN 294"/>
    <property type="match status" value="1"/>
</dbReference>
<keyword evidence="11 15" id="KW-0863">Zinc-finger</keyword>
<dbReference type="EC" id="2.3.2.27" evidence="5 16"/>
<dbReference type="InterPro" id="IPR016024">
    <property type="entry name" value="ARM-type_fold"/>
</dbReference>
<dbReference type="Gene3D" id="3.30.40.10">
    <property type="entry name" value="Zinc/RING finger domain, C3HC4 (zinc finger)"/>
    <property type="match status" value="1"/>
</dbReference>
<keyword evidence="8 16" id="KW-0808">Transferase</keyword>
<dbReference type="InterPro" id="IPR001841">
    <property type="entry name" value="Znf_RING"/>
</dbReference>
<dbReference type="InterPro" id="IPR054478">
    <property type="entry name" value="LTN1_UBC"/>
</dbReference>
<evidence type="ECO:0000256" key="15">
    <source>
        <dbReference type="PROSITE-ProRule" id="PRU00175"/>
    </source>
</evidence>
<keyword evidence="20" id="KW-1185">Reference proteome</keyword>
<evidence type="ECO:0000256" key="10">
    <source>
        <dbReference type="ARBA" id="ARBA00022737"/>
    </source>
</evidence>
<dbReference type="FunFam" id="3.30.40.10:FF:000038">
    <property type="entry name" value="E3 ubiquitin-protein ligase listerin"/>
    <property type="match status" value="1"/>
</dbReference>
<comment type="function">
    <text evidence="16">E3 ubiquitin-protein ligase. Component of the ribosome quality control complex (RQC), a ribosome-associated complex that mediates ubiquitination and extraction of incompletely synthesized nascent chains for proteasomal degradation.</text>
</comment>
<dbReference type="InterPro" id="IPR039804">
    <property type="entry name" value="RING-CH-C4HC3_LTN1"/>
</dbReference>
<dbReference type="InterPro" id="IPR013083">
    <property type="entry name" value="Znf_RING/FYVE/PHD"/>
</dbReference>
<accession>A0AAD9FVY1</accession>
<dbReference type="CDD" id="cd16491">
    <property type="entry name" value="RING-CH-C4HC3_LTN1"/>
    <property type="match status" value="1"/>
</dbReference>
<dbReference type="Pfam" id="PF22999">
    <property type="entry name" value="LTN1_E3_ligase_6th"/>
    <property type="match status" value="1"/>
</dbReference>
<feature type="region of interest" description="Disordered" evidence="17">
    <location>
        <begin position="1"/>
        <end position="76"/>
    </location>
</feature>
<evidence type="ECO:0000256" key="16">
    <source>
        <dbReference type="RuleBase" id="RU367090"/>
    </source>
</evidence>
<evidence type="ECO:0000256" key="1">
    <source>
        <dbReference type="ARBA" id="ARBA00000900"/>
    </source>
</evidence>
<comment type="similarity">
    <text evidence="4 16">Belongs to the LTN1 family.</text>
</comment>
<feature type="region of interest" description="Disordered" evidence="17">
    <location>
        <begin position="426"/>
        <end position="456"/>
    </location>
</feature>
<feature type="compositionally biased region" description="Acidic residues" evidence="17">
    <location>
        <begin position="428"/>
        <end position="443"/>
    </location>
</feature>
<evidence type="ECO:0000256" key="5">
    <source>
        <dbReference type="ARBA" id="ARBA00012483"/>
    </source>
</evidence>
<keyword evidence="10" id="KW-0677">Repeat</keyword>
<evidence type="ECO:0000256" key="6">
    <source>
        <dbReference type="ARBA" id="ARBA00017157"/>
    </source>
</evidence>
<dbReference type="InterPro" id="IPR011016">
    <property type="entry name" value="Znf_RING-CH"/>
</dbReference>
<sequence length="1725" mass="187475">MPKSKSSASAGTRKKHAKKAAGKDGEGEGQVKQQPKKLQRGQKKLSKAQQRALPKIKQYIPPPKPPAPPIPDPLDGQGLAKILPAELVVVLRRLGKKDDVTRRKGLEELRDGWVSELLQPGQADDVEREIKETALGSAIPVWMHNLASLLQSPFHRSAAIQLHAELLLIPSTRALILDTLSLSLLPGTQNRDVLGSWLVAALEEGRRGGGVGLKSWEESTAWTEQEGRIDLGPQLSTLIEYLSLSVLDPPSLHDDIHPAPVSSAPPPPPPKGGKGKQSVPVTPVEPALPDEMAGERWARYRVGGLVGLAWILQQKQPLTSEMVQLLHNPALWSSLSSLPPDDDGSPAFGYGHSPVRRAAFAALGVLVELYPEEIAKEGMLQVLASEMLDSVWLEKEGTVWETAGQAVVKILTRHREIWDLARVRGADAGDEDDEDDDSDDDVHDSEGQTTSQSANSESSVAFERLLEFISTICPTIPHQTYPLLLVILSTLPPTLLPLEDISSAIKTFFAHLWSPVDARLLSTHALPGQPSAFQALLRDAVDCSTFLIGKAIKSEFTTTAEWLVTEQLGARVWKEGVLELGGRSAGRRTVPGVMAEQEATVFGQALARLVSQSEELSDKLLSIVEGSTISACAEGPFLPRVLHVVDAVKAAVQDDGVLARLDRLVGRVAQVCAERVDKTAEIFVDIVKSGRVAPQTEESVVAIIEQWTSLTLPPTLYVSLVESLSDRARVSSAASRLLGHLDRSARFALAKSFVDAKSTLLSGDALETVAEEATLAALADGDAGATATAVACVCVPGLGTLDTILALVSTAIHDATYEILSSDRTRPVPLAAVEIFAAYAREHLDEVIASDIFSPALISLHHLVVLLPRLHGETHFVPSSASLVWESASEAMANRVWQDLAALIGDVACRVEPSILVDVALVDSTDATDIANRLLPDATVIQSLVSEYTSKPPNPALTIVDPLVPWTLDEETDDAEFDPQGRSRAARLAEAALALIRSDRRLASTSPTLLHTVLSARILAQDALSVPGSSRGFLHADTGALVLEQLVREAEGALSFLLSSYDEVGEDWHRETIQHIGREDSDDSTRGDSLQLLICSLVRSVKNASDVDARTLRDVLSRHLRQSGAGEEVAEKWLAVSMSQTEKNPTLSLAVLLAVKSFLLDSKALATAQNRLASGLSGIPARQANERGIPAIRLLVASAPPSDAASVFIPQQRAMFVLKHLASWLTSEDSDELDDEVDFRVAELYTALAPVVQDVPGAHWDAIFDLIEMGLESSSLDEPSTFGLLYQCLVLLQQVRDLCETNKALRATWTGKKTHLALVFKLFLQCRDAGSVPVQMIQTLLLDLLRDADAKDGLDGLCKLLDESTSATIQTTAYRLLTQVIKRHSLALVLEVEAEVEATERTIRLPQGLIDIVSVGVDWHEPSMEIALTQLLAWMAILDHFDDASRTIRWAYLDQLDSSGLLVDSLLPMLFAILGVSEVGAWNFNAGQWAVDEFYPDLLQPEELPDLAPLASHVYYRALVTIPSAIRSYYEGLKDRQLSMSMLNFTARHYSPVIIQHEFAMLREPSAMAQLTEEGLNIKIAAGGGNIAGGVAAEAIASYVVDEQPMEIGIRLPAEFPLRAVDVRDLRRVGVPENKWRGWLMSVQQTITSRNGLILEALTVFKKNVSLHFDGVVECAICYSIISLTDRTLPTKPCRTCKNRFHASCLYKWFNSSHSSSCPLCRALF</sequence>
<dbReference type="PANTHER" id="PTHR12389:SF0">
    <property type="entry name" value="E3 UBIQUITIN-PROTEIN LIGASE LISTERIN"/>
    <property type="match status" value="1"/>
</dbReference>
<evidence type="ECO:0000256" key="7">
    <source>
        <dbReference type="ARBA" id="ARBA00022490"/>
    </source>
</evidence>
<dbReference type="PROSITE" id="PS50089">
    <property type="entry name" value="ZF_RING_2"/>
    <property type="match status" value="1"/>
</dbReference>
<evidence type="ECO:0000256" key="2">
    <source>
        <dbReference type="ARBA" id="ARBA00004514"/>
    </source>
</evidence>
<evidence type="ECO:0000313" key="19">
    <source>
        <dbReference type="EMBL" id="KAK1927257.1"/>
    </source>
</evidence>
<dbReference type="GO" id="GO:1990116">
    <property type="term" value="P:ribosome-associated ubiquitin-dependent protein catabolic process"/>
    <property type="evidence" value="ECO:0007669"/>
    <property type="project" value="UniProtKB-UniRule"/>
</dbReference>
<name>A0AAD9FVY1_PAPLA</name>
<feature type="compositionally biased region" description="Polar residues" evidence="17">
    <location>
        <begin position="447"/>
        <end position="456"/>
    </location>
</feature>